<organism evidence="2 3">
    <name type="scientific">Saccharothrix carnea</name>
    <dbReference type="NCBI Taxonomy" id="1280637"/>
    <lineage>
        <taxon>Bacteria</taxon>
        <taxon>Bacillati</taxon>
        <taxon>Actinomycetota</taxon>
        <taxon>Actinomycetes</taxon>
        <taxon>Pseudonocardiales</taxon>
        <taxon>Pseudonocardiaceae</taxon>
        <taxon>Saccharothrix</taxon>
    </lineage>
</organism>
<dbReference type="InterPro" id="IPR016040">
    <property type="entry name" value="NAD(P)-bd_dom"/>
</dbReference>
<evidence type="ECO:0000259" key="1">
    <source>
        <dbReference type="Pfam" id="PF13460"/>
    </source>
</evidence>
<evidence type="ECO:0000313" key="2">
    <source>
        <dbReference type="EMBL" id="PSL58495.1"/>
    </source>
</evidence>
<feature type="domain" description="NAD(P)-binding" evidence="1">
    <location>
        <begin position="7"/>
        <end position="184"/>
    </location>
</feature>
<dbReference type="AlphaFoldDB" id="A0A2P8IJ61"/>
<protein>
    <recommendedName>
        <fullName evidence="1">NAD(P)-binding domain-containing protein</fullName>
    </recommendedName>
</protein>
<gene>
    <name evidence="2" type="ORF">B0I31_101714</name>
</gene>
<accession>A0A2P8IJ61</accession>
<dbReference type="InterPro" id="IPR036291">
    <property type="entry name" value="NAD(P)-bd_dom_sf"/>
</dbReference>
<reference evidence="2 3" key="1">
    <citation type="submission" date="2018-03" db="EMBL/GenBank/DDBJ databases">
        <title>Genomic Encyclopedia of Type Strains, Phase III (KMG-III): the genomes of soil and plant-associated and newly described type strains.</title>
        <authorList>
            <person name="Whitman W."/>
        </authorList>
    </citation>
    <scope>NUCLEOTIDE SEQUENCE [LARGE SCALE GENOMIC DNA]</scope>
    <source>
        <strain evidence="2 3">CGMCC 4.7097</strain>
    </source>
</reference>
<dbReference type="SUPFAM" id="SSF51735">
    <property type="entry name" value="NAD(P)-binding Rossmann-fold domains"/>
    <property type="match status" value="1"/>
</dbReference>
<dbReference type="GO" id="GO:0016646">
    <property type="term" value="F:oxidoreductase activity, acting on the CH-NH group of donors, NAD or NADP as acceptor"/>
    <property type="evidence" value="ECO:0007669"/>
    <property type="project" value="TreeGrafter"/>
</dbReference>
<dbReference type="PANTHER" id="PTHR43355">
    <property type="entry name" value="FLAVIN REDUCTASE (NADPH)"/>
    <property type="match status" value="1"/>
</dbReference>
<dbReference type="EMBL" id="PYAX01000001">
    <property type="protein sequence ID" value="PSL58495.1"/>
    <property type="molecule type" value="Genomic_DNA"/>
</dbReference>
<dbReference type="Pfam" id="PF13460">
    <property type="entry name" value="NAD_binding_10"/>
    <property type="match status" value="1"/>
</dbReference>
<dbReference type="Proteomes" id="UP000241118">
    <property type="component" value="Unassembled WGS sequence"/>
</dbReference>
<proteinExistence type="predicted"/>
<dbReference type="OrthoDB" id="3191258at2"/>
<sequence>MWITVFGAFGSVGRRVAEEARRRGHEVTAVSRRSGAGGEVGDARVVADVVRLSAGRDLVISATRPVDGREGELVEATRALLAGVARTGVRLLVVGGAATLVTPQGHTVEEAPDFPDGLKPIARACAEQLAVCRADRVADWTYLSPPAVLEPGGRTGVFRLGGDEQVGTTISIEDFAVALLDEAETPKHQRTRFTVGY</sequence>
<dbReference type="Gene3D" id="3.40.50.720">
    <property type="entry name" value="NAD(P)-binding Rossmann-like Domain"/>
    <property type="match status" value="1"/>
</dbReference>
<evidence type="ECO:0000313" key="3">
    <source>
        <dbReference type="Proteomes" id="UP000241118"/>
    </source>
</evidence>
<dbReference type="PANTHER" id="PTHR43355:SF2">
    <property type="entry name" value="FLAVIN REDUCTASE (NADPH)"/>
    <property type="match status" value="1"/>
</dbReference>
<dbReference type="InterPro" id="IPR051606">
    <property type="entry name" value="Polyketide_Oxido-like"/>
</dbReference>
<name>A0A2P8IJ61_SACCR</name>
<comment type="caution">
    <text evidence="2">The sequence shown here is derived from an EMBL/GenBank/DDBJ whole genome shotgun (WGS) entry which is preliminary data.</text>
</comment>
<keyword evidence="3" id="KW-1185">Reference proteome</keyword>